<dbReference type="SUPFAM" id="SSF88659">
    <property type="entry name" value="Sigma3 and sigma4 domains of RNA polymerase sigma factors"/>
    <property type="match status" value="1"/>
</dbReference>
<dbReference type="InterPro" id="IPR007627">
    <property type="entry name" value="RNA_pol_sigma70_r2"/>
</dbReference>
<dbReference type="InterPro" id="IPR013249">
    <property type="entry name" value="RNA_pol_sigma70_r4_t2"/>
</dbReference>
<organism evidence="9 10">
    <name type="scientific">Aquimarina muelleri</name>
    <dbReference type="NCBI Taxonomy" id="279356"/>
    <lineage>
        <taxon>Bacteria</taxon>
        <taxon>Pseudomonadati</taxon>
        <taxon>Bacteroidota</taxon>
        <taxon>Flavobacteriia</taxon>
        <taxon>Flavobacteriales</taxon>
        <taxon>Flavobacteriaceae</taxon>
        <taxon>Aquimarina</taxon>
    </lineage>
</organism>
<reference evidence="9 10" key="1">
    <citation type="journal article" date="2014" name="Int. J. Syst. Evol. Microbiol.">
        <title>Complete genome sequence of Corynebacterium casei LMG S-19264T (=DSM 44701T), isolated from a smear-ripened cheese.</title>
        <authorList>
            <consortium name="US DOE Joint Genome Institute (JGI-PGF)"/>
            <person name="Walter F."/>
            <person name="Albersmeier A."/>
            <person name="Kalinowski J."/>
            <person name="Ruckert C."/>
        </authorList>
    </citation>
    <scope>NUCLEOTIDE SEQUENCE [LARGE SCALE GENOMIC DNA]</scope>
    <source>
        <strain evidence="9 10">KCTC 12285</strain>
    </source>
</reference>
<evidence type="ECO:0000259" key="7">
    <source>
        <dbReference type="Pfam" id="PF04542"/>
    </source>
</evidence>
<dbReference type="GO" id="GO:0016987">
    <property type="term" value="F:sigma factor activity"/>
    <property type="evidence" value="ECO:0007669"/>
    <property type="project" value="UniProtKB-KW"/>
</dbReference>
<dbReference type="AlphaFoldDB" id="A0A918JX76"/>
<dbReference type="PANTHER" id="PTHR43133">
    <property type="entry name" value="RNA POLYMERASE ECF-TYPE SIGMA FACTO"/>
    <property type="match status" value="1"/>
</dbReference>
<evidence type="ECO:0000313" key="9">
    <source>
        <dbReference type="EMBL" id="GGX28528.1"/>
    </source>
</evidence>
<proteinExistence type="inferred from homology"/>
<keyword evidence="10" id="KW-1185">Reference proteome</keyword>
<dbReference type="InterPro" id="IPR014284">
    <property type="entry name" value="RNA_pol_sigma-70_dom"/>
</dbReference>
<dbReference type="EMBL" id="BMWS01000026">
    <property type="protein sequence ID" value="GGX28528.1"/>
    <property type="molecule type" value="Genomic_DNA"/>
</dbReference>
<sequence length="187" mass="21996">METNILYRHKDLVEKSKSGDRNSQYQLYELYVDAMYNVSIRILGIKEDAEDIVQDSFVEAFKNLKSFRYESTFGSWLKRIVINKSINYLKIKKIPVTSFDYHEYNISEDINEQDEEGINDSVKSRDIYKIKNGIKHLPDGYRQIINLYLIEGYDHIEIAEILGITISTSKSQYHRAKKKLIEIINTL</sequence>
<comment type="similarity">
    <text evidence="1 6">Belongs to the sigma-70 factor family. ECF subfamily.</text>
</comment>
<dbReference type="GO" id="GO:0000428">
    <property type="term" value="C:DNA-directed RNA polymerase complex"/>
    <property type="evidence" value="ECO:0007669"/>
    <property type="project" value="UniProtKB-KW"/>
</dbReference>
<keyword evidence="9" id="KW-0240">DNA-directed RNA polymerase</keyword>
<feature type="domain" description="RNA polymerase sigma factor 70 region 4 type 2" evidence="8">
    <location>
        <begin position="134"/>
        <end position="180"/>
    </location>
</feature>
<evidence type="ECO:0000259" key="8">
    <source>
        <dbReference type="Pfam" id="PF08281"/>
    </source>
</evidence>
<keyword evidence="2 6" id="KW-0805">Transcription regulation</keyword>
<dbReference type="CDD" id="cd06171">
    <property type="entry name" value="Sigma70_r4"/>
    <property type="match status" value="1"/>
</dbReference>
<dbReference type="InterPro" id="IPR013325">
    <property type="entry name" value="RNA_pol_sigma_r2"/>
</dbReference>
<evidence type="ECO:0000256" key="5">
    <source>
        <dbReference type="ARBA" id="ARBA00023163"/>
    </source>
</evidence>
<dbReference type="Gene3D" id="1.10.10.10">
    <property type="entry name" value="Winged helix-like DNA-binding domain superfamily/Winged helix DNA-binding domain"/>
    <property type="match status" value="1"/>
</dbReference>
<evidence type="ECO:0000256" key="6">
    <source>
        <dbReference type="RuleBase" id="RU000716"/>
    </source>
</evidence>
<dbReference type="PANTHER" id="PTHR43133:SF51">
    <property type="entry name" value="RNA POLYMERASE SIGMA FACTOR"/>
    <property type="match status" value="1"/>
</dbReference>
<protein>
    <recommendedName>
        <fullName evidence="6">RNA polymerase sigma factor</fullName>
    </recommendedName>
</protein>
<name>A0A918JX76_9FLAO</name>
<dbReference type="InterPro" id="IPR013324">
    <property type="entry name" value="RNA_pol_sigma_r3/r4-like"/>
</dbReference>
<gene>
    <name evidence="9" type="ORF">GCM10007384_32160</name>
</gene>
<keyword evidence="5 6" id="KW-0804">Transcription</keyword>
<evidence type="ECO:0000256" key="3">
    <source>
        <dbReference type="ARBA" id="ARBA00023082"/>
    </source>
</evidence>
<evidence type="ECO:0000256" key="1">
    <source>
        <dbReference type="ARBA" id="ARBA00010641"/>
    </source>
</evidence>
<feature type="domain" description="RNA polymerase sigma-70 region 2" evidence="7">
    <location>
        <begin position="27"/>
        <end position="90"/>
    </location>
</feature>
<dbReference type="Gene3D" id="1.10.1740.10">
    <property type="match status" value="1"/>
</dbReference>
<dbReference type="NCBIfam" id="TIGR02937">
    <property type="entry name" value="sigma70-ECF"/>
    <property type="match status" value="1"/>
</dbReference>
<dbReference type="Pfam" id="PF08281">
    <property type="entry name" value="Sigma70_r4_2"/>
    <property type="match status" value="1"/>
</dbReference>
<dbReference type="Proteomes" id="UP000601108">
    <property type="component" value="Unassembled WGS sequence"/>
</dbReference>
<dbReference type="InterPro" id="IPR000838">
    <property type="entry name" value="RNA_pol_sigma70_ECF_CS"/>
</dbReference>
<dbReference type="InterPro" id="IPR036388">
    <property type="entry name" value="WH-like_DNA-bd_sf"/>
</dbReference>
<dbReference type="Pfam" id="PF04542">
    <property type="entry name" value="Sigma70_r2"/>
    <property type="match status" value="1"/>
</dbReference>
<dbReference type="RefSeq" id="WP_027413061.1">
    <property type="nucleotide sequence ID" value="NZ_BMWS01000026.1"/>
</dbReference>
<comment type="caution">
    <text evidence="9">The sequence shown here is derived from an EMBL/GenBank/DDBJ whole genome shotgun (WGS) entry which is preliminary data.</text>
</comment>
<dbReference type="InterPro" id="IPR039425">
    <property type="entry name" value="RNA_pol_sigma-70-like"/>
</dbReference>
<accession>A0A918JX76</accession>
<keyword evidence="3 6" id="KW-0731">Sigma factor</keyword>
<dbReference type="GO" id="GO:0003677">
    <property type="term" value="F:DNA binding"/>
    <property type="evidence" value="ECO:0007669"/>
    <property type="project" value="UniProtKB-KW"/>
</dbReference>
<evidence type="ECO:0000256" key="4">
    <source>
        <dbReference type="ARBA" id="ARBA00023125"/>
    </source>
</evidence>
<evidence type="ECO:0000313" key="10">
    <source>
        <dbReference type="Proteomes" id="UP000601108"/>
    </source>
</evidence>
<dbReference type="SUPFAM" id="SSF88946">
    <property type="entry name" value="Sigma2 domain of RNA polymerase sigma factors"/>
    <property type="match status" value="1"/>
</dbReference>
<dbReference type="GO" id="GO:0006352">
    <property type="term" value="P:DNA-templated transcription initiation"/>
    <property type="evidence" value="ECO:0007669"/>
    <property type="project" value="InterPro"/>
</dbReference>
<keyword evidence="4 6" id="KW-0238">DNA-binding</keyword>
<dbReference type="PROSITE" id="PS01063">
    <property type="entry name" value="SIGMA70_ECF"/>
    <property type="match status" value="1"/>
</dbReference>
<evidence type="ECO:0000256" key="2">
    <source>
        <dbReference type="ARBA" id="ARBA00023015"/>
    </source>
</evidence>